<reference evidence="1 2" key="1">
    <citation type="journal article" date="2015" name="Microbiome">
        <title>Genomic resolution of linkages in carbon, nitrogen, and sulfur cycling among widespread estuary sediment bacteria.</title>
        <authorList>
            <person name="Baker B.J."/>
            <person name="Lazar C.S."/>
            <person name="Teske A.P."/>
            <person name="Dick G.J."/>
        </authorList>
    </citation>
    <scope>NUCLEOTIDE SEQUENCE [LARGE SCALE GENOMIC DNA]</scope>
    <source>
        <strain evidence="1">DG_56</strain>
    </source>
</reference>
<dbReference type="PATRIC" id="fig|1704032.3.peg.685"/>
<comment type="caution">
    <text evidence="1">The sequence shown here is derived from an EMBL/GenBank/DDBJ whole genome shotgun (WGS) entry which is preliminary data.</text>
</comment>
<evidence type="ECO:0000313" key="2">
    <source>
        <dbReference type="Proteomes" id="UP000052020"/>
    </source>
</evidence>
<protein>
    <recommendedName>
        <fullName evidence="3">Gamma-glutamyltransferase</fullName>
    </recommendedName>
</protein>
<dbReference type="PRINTS" id="PR01210">
    <property type="entry name" value="GGTRANSPTASE"/>
</dbReference>
<evidence type="ECO:0008006" key="3">
    <source>
        <dbReference type="Google" id="ProtNLM"/>
    </source>
</evidence>
<dbReference type="Gene3D" id="1.10.246.130">
    <property type="match status" value="1"/>
</dbReference>
<name>A0A0S7XKT7_9BACT</name>
<organism evidence="1 2">
    <name type="scientific">candidate division KD3-62 bacterium DG_56</name>
    <dbReference type="NCBI Taxonomy" id="1704032"/>
    <lineage>
        <taxon>Bacteria</taxon>
        <taxon>candidate division KD3-62</taxon>
    </lineage>
</organism>
<gene>
    <name evidence="1" type="ORF">AMK68_04180</name>
</gene>
<accession>A0A0S7XKT7</accession>
<dbReference type="InterPro" id="IPR043137">
    <property type="entry name" value="GGT_ssub_C"/>
</dbReference>
<dbReference type="PANTHER" id="PTHR43881:SF1">
    <property type="entry name" value="GAMMA-GLUTAMYLTRANSPEPTIDASE (AFU_ORTHOLOGUE AFUA_4G13580)"/>
    <property type="match status" value="1"/>
</dbReference>
<dbReference type="SUPFAM" id="SSF56235">
    <property type="entry name" value="N-terminal nucleophile aminohydrolases (Ntn hydrolases)"/>
    <property type="match status" value="1"/>
</dbReference>
<proteinExistence type="predicted"/>
<dbReference type="EMBL" id="LIZY01000092">
    <property type="protein sequence ID" value="KPJ63086.1"/>
    <property type="molecule type" value="Genomic_DNA"/>
</dbReference>
<dbReference type="AlphaFoldDB" id="A0A0S7XKT7"/>
<dbReference type="PANTHER" id="PTHR43881">
    <property type="entry name" value="GAMMA-GLUTAMYLTRANSPEPTIDASE (AFU_ORTHOLOGUE AFUA_4G13580)"/>
    <property type="match status" value="1"/>
</dbReference>
<dbReference type="InterPro" id="IPR043138">
    <property type="entry name" value="GGT_lsub"/>
</dbReference>
<dbReference type="Proteomes" id="UP000052020">
    <property type="component" value="Unassembled WGS sequence"/>
</dbReference>
<evidence type="ECO:0000313" key="1">
    <source>
        <dbReference type="EMBL" id="KPJ63086.1"/>
    </source>
</evidence>
<dbReference type="InterPro" id="IPR052896">
    <property type="entry name" value="GGT-like_enzyme"/>
</dbReference>
<dbReference type="Gene3D" id="3.60.20.40">
    <property type="match status" value="1"/>
</dbReference>
<dbReference type="Pfam" id="PF01019">
    <property type="entry name" value="G_glu_transpept"/>
    <property type="match status" value="1"/>
</dbReference>
<dbReference type="InterPro" id="IPR029055">
    <property type="entry name" value="Ntn_hydrolases_N"/>
</dbReference>
<sequence>MSATRPMIMGRNGVVASSHYLATAVGLRILQNGGNAVDAAVAMGFALAVVRPQDNGIGGEVPMLIYSAERGKVFAISGQGTAPAAMSIERMQAQDVPIIPGDGLLPAVVPSQVATYVMALAEFGTLPLAAVLQPAIDLAEDGFAMYPELHTAIAGLSGRFRREWPGSVAVYLPDGQVPEVGEAFRQPAWAQTFRRLIEAERSAQSAGREAGLEAARDIFYRGEIADEIARFAAETEVMDASGNAHTGLLTREDLANYAPAIEEPVTVGYHGVEVCKCGPWSQGPVFLQQLRLLEGFNLKEMQHNSSAYLHTLAEAAKLAFADRDAYYGDPGFAAIPLDRLLSKEYADERRALIDAEAASMEHRPGLGEWTPAEAAPANTDTVHLDAVDRQGNLVAATPSGGWIASSPVIPALGFPLGTRGQMFSLDPAHPNSLQPGKRPRTTLSPSLVLKEGRPFLAFGTPGGDNQDQWTLQFFLNAIDFEMDLQEAIDAPTFHCDHLEPSFYPHTLRTGRLCLERRIPGKVRTQLRDLGHAITVDDDWSHGLVTAVACDLERGVFSGAASPRGLAYAAGW</sequence>